<dbReference type="PROSITE" id="PS51285">
    <property type="entry name" value="AGC_KINASE_CTER"/>
    <property type="match status" value="1"/>
</dbReference>
<keyword evidence="4" id="KW-0418">Kinase</keyword>
<evidence type="ECO:0000313" key="8">
    <source>
        <dbReference type="Proteomes" id="UP000283509"/>
    </source>
</evidence>
<evidence type="ECO:0000313" key="7">
    <source>
        <dbReference type="EMBL" id="ROT79616.1"/>
    </source>
</evidence>
<dbReference type="GO" id="GO:0004674">
    <property type="term" value="F:protein serine/threonine kinase activity"/>
    <property type="evidence" value="ECO:0007669"/>
    <property type="project" value="UniProtKB-KW"/>
</dbReference>
<protein>
    <recommendedName>
        <fullName evidence="6">AGC-kinase C-terminal domain-containing protein</fullName>
    </recommendedName>
</protein>
<dbReference type="PANTHER" id="PTHR24351">
    <property type="entry name" value="RIBOSOMAL PROTEIN S6 KINASE"/>
    <property type="match status" value="1"/>
</dbReference>
<evidence type="ECO:0000256" key="2">
    <source>
        <dbReference type="ARBA" id="ARBA00022679"/>
    </source>
</evidence>
<evidence type="ECO:0000256" key="4">
    <source>
        <dbReference type="ARBA" id="ARBA00022777"/>
    </source>
</evidence>
<dbReference type="Gene3D" id="3.30.200.20">
    <property type="entry name" value="Phosphorylase Kinase, domain 1"/>
    <property type="match status" value="2"/>
</dbReference>
<keyword evidence="1" id="KW-0723">Serine/threonine-protein kinase</keyword>
<sequence length="169" mass="19820">MTPYQPYRPQKDTENYFAVKCLKKDVVLEDNDVECTLIERKVLSLGTKHPYLCHLFCTFQTPFLSREATSILKQLLDKDSTRRLGIPFSPYGEIKVHPFFKYIDWNKIEVKGVETPYKPRLRHILDVQYFDPLFTKRQAAITPLDESILSTMDQTAFKDFSYTNPNITD</sequence>
<dbReference type="SMART" id="SM00133">
    <property type="entry name" value="S_TK_X"/>
    <property type="match status" value="1"/>
</dbReference>
<proteinExistence type="predicted"/>
<dbReference type="OrthoDB" id="63267at2759"/>
<dbReference type="Pfam" id="PF00433">
    <property type="entry name" value="Pkinase_C"/>
    <property type="match status" value="1"/>
</dbReference>
<dbReference type="Gene3D" id="1.10.510.10">
    <property type="entry name" value="Transferase(Phosphotransferase) domain 1"/>
    <property type="match status" value="1"/>
</dbReference>
<feature type="domain" description="AGC-kinase C-terminal" evidence="6">
    <location>
        <begin position="101"/>
        <end position="169"/>
    </location>
</feature>
<dbReference type="EMBL" id="QCYY01001218">
    <property type="protein sequence ID" value="ROT79616.1"/>
    <property type="molecule type" value="Genomic_DNA"/>
</dbReference>
<evidence type="ECO:0000256" key="3">
    <source>
        <dbReference type="ARBA" id="ARBA00022741"/>
    </source>
</evidence>
<evidence type="ECO:0000256" key="1">
    <source>
        <dbReference type="ARBA" id="ARBA00022527"/>
    </source>
</evidence>
<reference evidence="7 8" key="2">
    <citation type="submission" date="2019-01" db="EMBL/GenBank/DDBJ databases">
        <title>The decoding of complex shrimp genome reveals the adaptation for benthos swimmer, frequently molting mechanism and breeding impact on genome.</title>
        <authorList>
            <person name="Sun Y."/>
            <person name="Gao Y."/>
            <person name="Yu Y."/>
        </authorList>
    </citation>
    <scope>NUCLEOTIDE SEQUENCE [LARGE SCALE GENOMIC DNA]</scope>
    <source>
        <tissue evidence="7">Muscle</tissue>
    </source>
</reference>
<keyword evidence="8" id="KW-1185">Reference proteome</keyword>
<dbReference type="InterPro" id="IPR011009">
    <property type="entry name" value="Kinase-like_dom_sf"/>
</dbReference>
<gene>
    <name evidence="7" type="ORF">C7M84_001658</name>
</gene>
<evidence type="ECO:0000259" key="6">
    <source>
        <dbReference type="PROSITE" id="PS51285"/>
    </source>
</evidence>
<keyword evidence="5" id="KW-0067">ATP-binding</keyword>
<accession>A0A3R7QVE0</accession>
<comment type="caution">
    <text evidence="7">The sequence shown here is derived from an EMBL/GenBank/DDBJ whole genome shotgun (WGS) entry which is preliminary data.</text>
</comment>
<name>A0A3R7QVE0_PENVA</name>
<keyword evidence="2" id="KW-0808">Transferase</keyword>
<dbReference type="GO" id="GO:0005524">
    <property type="term" value="F:ATP binding"/>
    <property type="evidence" value="ECO:0007669"/>
    <property type="project" value="UniProtKB-KW"/>
</dbReference>
<dbReference type="AlphaFoldDB" id="A0A3R7QVE0"/>
<organism evidence="7 8">
    <name type="scientific">Penaeus vannamei</name>
    <name type="common">Whiteleg shrimp</name>
    <name type="synonym">Litopenaeus vannamei</name>
    <dbReference type="NCBI Taxonomy" id="6689"/>
    <lineage>
        <taxon>Eukaryota</taxon>
        <taxon>Metazoa</taxon>
        <taxon>Ecdysozoa</taxon>
        <taxon>Arthropoda</taxon>
        <taxon>Crustacea</taxon>
        <taxon>Multicrustacea</taxon>
        <taxon>Malacostraca</taxon>
        <taxon>Eumalacostraca</taxon>
        <taxon>Eucarida</taxon>
        <taxon>Decapoda</taxon>
        <taxon>Dendrobranchiata</taxon>
        <taxon>Penaeoidea</taxon>
        <taxon>Penaeidae</taxon>
        <taxon>Penaeus</taxon>
    </lineage>
</organism>
<evidence type="ECO:0000256" key="5">
    <source>
        <dbReference type="ARBA" id="ARBA00022840"/>
    </source>
</evidence>
<reference evidence="7 8" key="1">
    <citation type="submission" date="2018-04" db="EMBL/GenBank/DDBJ databases">
        <authorList>
            <person name="Zhang X."/>
            <person name="Yuan J."/>
            <person name="Li F."/>
            <person name="Xiang J."/>
        </authorList>
    </citation>
    <scope>NUCLEOTIDE SEQUENCE [LARGE SCALE GENOMIC DNA]</scope>
    <source>
        <tissue evidence="7">Muscle</tissue>
    </source>
</reference>
<keyword evidence="3" id="KW-0547">Nucleotide-binding</keyword>
<dbReference type="InterPro" id="IPR000961">
    <property type="entry name" value="AGC-kinase_C"/>
</dbReference>
<dbReference type="SUPFAM" id="SSF56112">
    <property type="entry name" value="Protein kinase-like (PK-like)"/>
    <property type="match status" value="2"/>
</dbReference>
<dbReference type="InterPro" id="IPR017892">
    <property type="entry name" value="Pkinase_C"/>
</dbReference>
<dbReference type="Proteomes" id="UP000283509">
    <property type="component" value="Unassembled WGS sequence"/>
</dbReference>